<dbReference type="Gene3D" id="3.40.50.2300">
    <property type="match status" value="1"/>
</dbReference>
<name>A0A3B0VQR3_9ZZZZ</name>
<dbReference type="SMART" id="SM00448">
    <property type="entry name" value="REC"/>
    <property type="match status" value="1"/>
</dbReference>
<reference evidence="5" key="1">
    <citation type="submission" date="2018-06" db="EMBL/GenBank/DDBJ databases">
        <authorList>
            <person name="Zhirakovskaya E."/>
        </authorList>
    </citation>
    <scope>NUCLEOTIDE SEQUENCE</scope>
</reference>
<dbReference type="PANTHER" id="PTHR44591">
    <property type="entry name" value="STRESS RESPONSE REGULATOR PROTEIN 1"/>
    <property type="match status" value="1"/>
</dbReference>
<dbReference type="Pfam" id="PF00072">
    <property type="entry name" value="Response_reg"/>
    <property type="match status" value="1"/>
</dbReference>
<dbReference type="GO" id="GO:0000160">
    <property type="term" value="P:phosphorelay signal transduction system"/>
    <property type="evidence" value="ECO:0007669"/>
    <property type="project" value="InterPro"/>
</dbReference>
<organism evidence="5">
    <name type="scientific">hydrothermal vent metagenome</name>
    <dbReference type="NCBI Taxonomy" id="652676"/>
    <lineage>
        <taxon>unclassified sequences</taxon>
        <taxon>metagenomes</taxon>
        <taxon>ecological metagenomes</taxon>
    </lineage>
</organism>
<dbReference type="FunFam" id="3.40.50.2300:FF:000018">
    <property type="entry name" value="DNA-binding transcriptional regulator NtrC"/>
    <property type="match status" value="1"/>
</dbReference>
<dbReference type="InterPro" id="IPR011006">
    <property type="entry name" value="CheY-like_superfamily"/>
</dbReference>
<dbReference type="InterPro" id="IPR001789">
    <property type="entry name" value="Sig_transdc_resp-reg_receiver"/>
</dbReference>
<keyword evidence="3" id="KW-0804">Transcription</keyword>
<dbReference type="SUPFAM" id="SSF52172">
    <property type="entry name" value="CheY-like"/>
    <property type="match status" value="1"/>
</dbReference>
<keyword evidence="1" id="KW-0597">Phosphoprotein</keyword>
<accession>A0A3B0VQR3</accession>
<evidence type="ECO:0000256" key="3">
    <source>
        <dbReference type="ARBA" id="ARBA00023163"/>
    </source>
</evidence>
<dbReference type="InterPro" id="IPR050595">
    <property type="entry name" value="Bact_response_regulator"/>
</dbReference>
<evidence type="ECO:0000259" key="4">
    <source>
        <dbReference type="PROSITE" id="PS50110"/>
    </source>
</evidence>
<dbReference type="EMBL" id="UOEY01000069">
    <property type="protein sequence ID" value="VAW39219.1"/>
    <property type="molecule type" value="Genomic_DNA"/>
</dbReference>
<gene>
    <name evidence="5" type="ORF">MNBD_DELTA04-1116</name>
</gene>
<evidence type="ECO:0000313" key="5">
    <source>
        <dbReference type="EMBL" id="VAW39219.1"/>
    </source>
</evidence>
<evidence type="ECO:0000256" key="1">
    <source>
        <dbReference type="ARBA" id="ARBA00022553"/>
    </source>
</evidence>
<dbReference type="PANTHER" id="PTHR44591:SF19">
    <property type="entry name" value="TWO-COMPONENT RESPONSE REGULATOR-RELATED"/>
    <property type="match status" value="1"/>
</dbReference>
<dbReference type="PROSITE" id="PS50110">
    <property type="entry name" value="RESPONSE_REGULATORY"/>
    <property type="match status" value="1"/>
</dbReference>
<keyword evidence="2" id="KW-0805">Transcription regulation</keyword>
<sequence length="139" mass="15733">MAYENKTSILILDDEPIVSKRLKPSLQKKGYEVETFTEGLAALKRIREKNFNIVITDLKMEGIDGMEFLAEVKKRSPETEIIMITGFATTEAAKECFKKGVFDFLAKPFKIGEITEIIQKAAEKIKQRQAGPDTYNKIA</sequence>
<evidence type="ECO:0000256" key="2">
    <source>
        <dbReference type="ARBA" id="ARBA00023015"/>
    </source>
</evidence>
<feature type="domain" description="Response regulatory" evidence="4">
    <location>
        <begin position="8"/>
        <end position="122"/>
    </location>
</feature>
<proteinExistence type="predicted"/>
<dbReference type="AlphaFoldDB" id="A0A3B0VQR3"/>
<protein>
    <recommendedName>
        <fullName evidence="4">Response regulatory domain-containing protein</fullName>
    </recommendedName>
</protein>